<name>A0A916ZNX5_9HYPH</name>
<dbReference type="Pfam" id="PF00501">
    <property type="entry name" value="AMP-binding"/>
    <property type="match status" value="1"/>
</dbReference>
<feature type="binding site" evidence="6">
    <location>
        <position position="539"/>
    </location>
    <ligand>
        <name>Mg(2+)</name>
        <dbReference type="ChEBI" id="CHEBI:18420"/>
    </ligand>
</feature>
<comment type="function">
    <text evidence="6">Catalyzes the conversion of acetate into acetyl-CoA (AcCoA), an essential intermediate at the junction of anabolic and catabolic pathways. AcsA undergoes a two-step reaction. In the first half reaction, AcsA combines acetate with ATP to form acetyl-adenylate (AcAMP) intermediate. In the second half reaction, it can then transfer the acetyl group from AcAMP to the sulfhydryl group of CoA, forming the product AcCoA.</text>
</comment>
<dbReference type="PANTHER" id="PTHR24095:SF14">
    <property type="entry name" value="ACETYL-COENZYME A SYNTHETASE 1"/>
    <property type="match status" value="1"/>
</dbReference>
<dbReference type="InterPro" id="IPR045851">
    <property type="entry name" value="AMP-bd_C_sf"/>
</dbReference>
<evidence type="ECO:0000259" key="8">
    <source>
        <dbReference type="Pfam" id="PF13193"/>
    </source>
</evidence>
<dbReference type="InterPro" id="IPR042099">
    <property type="entry name" value="ANL_N_sf"/>
</dbReference>
<evidence type="ECO:0000256" key="4">
    <source>
        <dbReference type="ARBA" id="ARBA00022840"/>
    </source>
</evidence>
<dbReference type="NCBIfam" id="NF001208">
    <property type="entry name" value="PRK00174.1"/>
    <property type="match status" value="1"/>
</dbReference>
<dbReference type="Proteomes" id="UP000644699">
    <property type="component" value="Unassembled WGS sequence"/>
</dbReference>
<protein>
    <recommendedName>
        <fullName evidence="6">Acetyl-coenzyme A synthetase</fullName>
        <shortName evidence="6">AcCoA synthetase</shortName>
        <shortName evidence="6">Acs</shortName>
        <ecNumber evidence="6">6.2.1.1</ecNumber>
    </recommendedName>
    <alternativeName>
        <fullName evidence="6">Acetate--CoA ligase</fullName>
    </alternativeName>
    <alternativeName>
        <fullName evidence="6">Acyl-activating enzyme</fullName>
    </alternativeName>
</protein>
<dbReference type="FunFam" id="3.40.50.12780:FF:000001">
    <property type="entry name" value="Acetyl-coenzyme A synthetase"/>
    <property type="match status" value="1"/>
</dbReference>
<dbReference type="Pfam" id="PF16177">
    <property type="entry name" value="ACAS_N"/>
    <property type="match status" value="1"/>
</dbReference>
<dbReference type="GO" id="GO:0005524">
    <property type="term" value="F:ATP binding"/>
    <property type="evidence" value="ECO:0007669"/>
    <property type="project" value="UniProtKB-KW"/>
</dbReference>
<keyword evidence="4 6" id="KW-0067">ATP-binding</keyword>
<keyword evidence="3 6" id="KW-0547">Nucleotide-binding</keyword>
<dbReference type="InterPro" id="IPR032387">
    <property type="entry name" value="ACAS_N"/>
</dbReference>
<feature type="binding site" evidence="6">
    <location>
        <position position="526"/>
    </location>
    <ligand>
        <name>ATP</name>
        <dbReference type="ChEBI" id="CHEBI:30616"/>
    </ligand>
</feature>
<comment type="caution">
    <text evidence="10">The sequence shown here is derived from an EMBL/GenBank/DDBJ whole genome shotgun (WGS) entry which is preliminary data.</text>
</comment>
<gene>
    <name evidence="6 10" type="primary">acsA</name>
    <name evidence="10" type="ORF">GCM10011390_27320</name>
</gene>
<comment type="PTM">
    <text evidence="6">Acetylated. Deacetylation by the SIR2-homolog deacetylase activates the enzyme.</text>
</comment>
<keyword evidence="5 6" id="KW-0007">Acetylation</keyword>
<feature type="binding site" evidence="6">
    <location>
        <position position="311"/>
    </location>
    <ligand>
        <name>CoA</name>
        <dbReference type="ChEBI" id="CHEBI:57287"/>
    </ligand>
</feature>
<evidence type="ECO:0000259" key="9">
    <source>
        <dbReference type="Pfam" id="PF16177"/>
    </source>
</evidence>
<dbReference type="AlphaFoldDB" id="A0A916ZNX5"/>
<dbReference type="CDD" id="cd05966">
    <property type="entry name" value="ACS"/>
    <property type="match status" value="1"/>
</dbReference>
<feature type="binding site" evidence="6">
    <location>
        <position position="523"/>
    </location>
    <ligand>
        <name>CoA</name>
        <dbReference type="ChEBI" id="CHEBI:57287"/>
    </ligand>
</feature>
<dbReference type="EMBL" id="BMIQ01000004">
    <property type="protein sequence ID" value="GGE06767.1"/>
    <property type="molecule type" value="Genomic_DNA"/>
</dbReference>
<evidence type="ECO:0000256" key="3">
    <source>
        <dbReference type="ARBA" id="ARBA00022741"/>
    </source>
</evidence>
<feature type="binding site" evidence="6">
    <location>
        <position position="537"/>
    </location>
    <ligand>
        <name>Mg(2+)</name>
        <dbReference type="ChEBI" id="CHEBI:18420"/>
    </ligand>
</feature>
<evidence type="ECO:0000313" key="10">
    <source>
        <dbReference type="EMBL" id="GGE06767.1"/>
    </source>
</evidence>
<dbReference type="GO" id="GO:0005829">
    <property type="term" value="C:cytosol"/>
    <property type="evidence" value="ECO:0007669"/>
    <property type="project" value="TreeGrafter"/>
</dbReference>
<dbReference type="Gene3D" id="3.30.300.30">
    <property type="match status" value="1"/>
</dbReference>
<comment type="caution">
    <text evidence="6">Lacks conserved residue(s) required for the propagation of feature annotation.</text>
</comment>
<feature type="binding site" evidence="6">
    <location>
        <begin position="387"/>
        <end position="389"/>
    </location>
    <ligand>
        <name>ATP</name>
        <dbReference type="ChEBI" id="CHEBI:30616"/>
    </ligand>
</feature>
<evidence type="ECO:0000256" key="1">
    <source>
        <dbReference type="ARBA" id="ARBA00006432"/>
    </source>
</evidence>
<evidence type="ECO:0000256" key="6">
    <source>
        <dbReference type="HAMAP-Rule" id="MF_01123"/>
    </source>
</evidence>
<feature type="domain" description="AMP-binding enzyme C-terminal" evidence="8">
    <location>
        <begin position="531"/>
        <end position="609"/>
    </location>
</feature>
<keyword evidence="2 6" id="KW-0436">Ligase</keyword>
<reference evidence="10" key="2">
    <citation type="submission" date="2020-09" db="EMBL/GenBank/DDBJ databases">
        <authorList>
            <person name="Sun Q."/>
            <person name="Zhou Y."/>
        </authorList>
    </citation>
    <scope>NUCLEOTIDE SEQUENCE</scope>
    <source>
        <strain evidence="10">CGMCC 1.15367</strain>
    </source>
</reference>
<dbReference type="NCBIfam" id="TIGR02188">
    <property type="entry name" value="Ac_CoA_lig_AcsA"/>
    <property type="match status" value="1"/>
</dbReference>
<dbReference type="HAMAP" id="MF_01123">
    <property type="entry name" value="Ac_CoA_synth"/>
    <property type="match status" value="1"/>
</dbReference>
<dbReference type="InterPro" id="IPR020845">
    <property type="entry name" value="AMP-binding_CS"/>
</dbReference>
<feature type="binding site" evidence="6">
    <location>
        <begin position="189"/>
        <end position="192"/>
    </location>
    <ligand>
        <name>CoA</name>
        <dbReference type="ChEBI" id="CHEBI:57287"/>
    </ligand>
</feature>
<dbReference type="SUPFAM" id="SSF56801">
    <property type="entry name" value="Acetyl-CoA synthetase-like"/>
    <property type="match status" value="1"/>
</dbReference>
<feature type="binding site" evidence="6">
    <location>
        <position position="500"/>
    </location>
    <ligand>
        <name>ATP</name>
        <dbReference type="ChEBI" id="CHEBI:30616"/>
    </ligand>
</feature>
<feature type="binding site" evidence="6">
    <location>
        <begin position="411"/>
        <end position="416"/>
    </location>
    <ligand>
        <name>ATP</name>
        <dbReference type="ChEBI" id="CHEBI:30616"/>
    </ligand>
</feature>
<dbReference type="GO" id="GO:0016208">
    <property type="term" value="F:AMP binding"/>
    <property type="evidence" value="ECO:0007669"/>
    <property type="project" value="InterPro"/>
</dbReference>
<dbReference type="PROSITE" id="PS00455">
    <property type="entry name" value="AMP_BINDING"/>
    <property type="match status" value="1"/>
</dbReference>
<feature type="domain" description="AMP-dependent synthetase/ligase" evidence="7">
    <location>
        <begin position="80"/>
        <end position="469"/>
    </location>
</feature>
<proteinExistence type="inferred from homology"/>
<dbReference type="RefSeq" id="WP_188909374.1">
    <property type="nucleotide sequence ID" value="NZ_BMIQ01000004.1"/>
</dbReference>
<dbReference type="GO" id="GO:0046872">
    <property type="term" value="F:metal ion binding"/>
    <property type="evidence" value="ECO:0007669"/>
    <property type="project" value="UniProtKB-KW"/>
</dbReference>
<comment type="similarity">
    <text evidence="1 6">Belongs to the ATP-dependent AMP-binding enzyme family.</text>
</comment>
<evidence type="ECO:0000256" key="5">
    <source>
        <dbReference type="ARBA" id="ARBA00022990"/>
    </source>
</evidence>
<evidence type="ECO:0000259" key="7">
    <source>
        <dbReference type="Pfam" id="PF00501"/>
    </source>
</evidence>
<dbReference type="FunFam" id="3.30.300.30:FF:000004">
    <property type="entry name" value="Acetyl-coenzyme A synthetase"/>
    <property type="match status" value="1"/>
</dbReference>
<dbReference type="InterPro" id="IPR025110">
    <property type="entry name" value="AMP-bd_C"/>
</dbReference>
<organism evidence="10 11">
    <name type="scientific">Aureimonas endophytica</name>
    <dbReference type="NCBI Taxonomy" id="2027858"/>
    <lineage>
        <taxon>Bacteria</taxon>
        <taxon>Pseudomonadati</taxon>
        <taxon>Pseudomonadota</taxon>
        <taxon>Alphaproteobacteria</taxon>
        <taxon>Hyphomicrobiales</taxon>
        <taxon>Aurantimonadaceae</taxon>
        <taxon>Aureimonas</taxon>
    </lineage>
</organism>
<dbReference type="Gene3D" id="3.40.50.12780">
    <property type="entry name" value="N-terminal domain of ligase-like"/>
    <property type="match status" value="1"/>
</dbReference>
<accession>A0A916ZNX5</accession>
<dbReference type="EC" id="6.2.1.1" evidence="6"/>
<feature type="binding site" evidence="6">
    <location>
        <position position="542"/>
    </location>
    <ligand>
        <name>Mg(2+)</name>
        <dbReference type="ChEBI" id="CHEBI:18420"/>
    </ligand>
</feature>
<feature type="domain" description="Acetyl-coenzyme A synthetase N-terminal" evidence="9">
    <location>
        <begin position="22"/>
        <end position="79"/>
    </location>
</feature>
<dbReference type="GO" id="GO:0003987">
    <property type="term" value="F:acetate-CoA ligase activity"/>
    <property type="evidence" value="ECO:0007669"/>
    <property type="project" value="UniProtKB-UniRule"/>
</dbReference>
<comment type="cofactor">
    <cofactor evidence="6">
        <name>Mg(2+)</name>
        <dbReference type="ChEBI" id="CHEBI:18420"/>
    </cofactor>
</comment>
<keyword evidence="11" id="KW-1185">Reference proteome</keyword>
<feature type="binding site" evidence="6">
    <location>
        <position position="515"/>
    </location>
    <ligand>
        <name>ATP</name>
        <dbReference type="ChEBI" id="CHEBI:30616"/>
    </ligand>
</feature>
<feature type="modified residue" description="N6-acetyllysine" evidence="6">
    <location>
        <position position="609"/>
    </location>
</feature>
<dbReference type="InterPro" id="IPR000873">
    <property type="entry name" value="AMP-dep_synth/lig_dom"/>
</dbReference>
<dbReference type="PANTHER" id="PTHR24095">
    <property type="entry name" value="ACETYL-COENZYME A SYNTHETASE"/>
    <property type="match status" value="1"/>
</dbReference>
<comment type="catalytic activity">
    <reaction evidence="6">
        <text>acetate + ATP + CoA = acetyl-CoA + AMP + diphosphate</text>
        <dbReference type="Rhea" id="RHEA:23176"/>
        <dbReference type="ChEBI" id="CHEBI:30089"/>
        <dbReference type="ChEBI" id="CHEBI:30616"/>
        <dbReference type="ChEBI" id="CHEBI:33019"/>
        <dbReference type="ChEBI" id="CHEBI:57287"/>
        <dbReference type="ChEBI" id="CHEBI:57288"/>
        <dbReference type="ChEBI" id="CHEBI:456215"/>
        <dbReference type="EC" id="6.2.1.1"/>
    </reaction>
</comment>
<evidence type="ECO:0000256" key="2">
    <source>
        <dbReference type="ARBA" id="ARBA00022598"/>
    </source>
</evidence>
<dbReference type="InterPro" id="IPR011904">
    <property type="entry name" value="Ac_CoA_lig"/>
</dbReference>
<dbReference type="Pfam" id="PF13193">
    <property type="entry name" value="AMP-binding_C"/>
    <property type="match status" value="1"/>
</dbReference>
<keyword evidence="6" id="KW-0460">Magnesium</keyword>
<feature type="binding site" evidence="6">
    <location>
        <position position="584"/>
    </location>
    <ligand>
        <name>CoA</name>
        <dbReference type="ChEBI" id="CHEBI:57287"/>
    </ligand>
</feature>
<keyword evidence="6" id="KW-0479">Metal-binding</keyword>
<dbReference type="GO" id="GO:0019427">
    <property type="term" value="P:acetyl-CoA biosynthetic process from acetate"/>
    <property type="evidence" value="ECO:0007669"/>
    <property type="project" value="UniProtKB-UniRule"/>
</dbReference>
<reference evidence="10" key="1">
    <citation type="journal article" date="2014" name="Int. J. Syst. Evol. Microbiol.">
        <title>Complete genome sequence of Corynebacterium casei LMG S-19264T (=DSM 44701T), isolated from a smear-ripened cheese.</title>
        <authorList>
            <consortium name="US DOE Joint Genome Institute (JGI-PGF)"/>
            <person name="Walter F."/>
            <person name="Albersmeier A."/>
            <person name="Kalinowski J."/>
            <person name="Ruckert C."/>
        </authorList>
    </citation>
    <scope>NUCLEOTIDE SEQUENCE</scope>
    <source>
        <strain evidence="10">CGMCC 1.15367</strain>
    </source>
</reference>
<evidence type="ECO:0000313" key="11">
    <source>
        <dbReference type="Proteomes" id="UP000644699"/>
    </source>
</evidence>
<sequence length="655" mass="71239">MAETIAVKDAWAAGASLSDADYRAWYEESVTDPEGFWGRHAGRLDWVTPFTKVKNTSFAPGNVSIKWFEDGVLNASANCLDRHAAKDGGRTAIIFEGDDPGESRRISYAEVLEEVCRMANVLKAEGVRKGDRVTIYLPMIPEAAYAMLACARIGAVHSVVFGGFSPDSLAGRLVDATSGFVITADEGVRGGRKVPLKANVDKAIAIAEKGGQKVGKVLMVRRTGGDVAVEPGRDLWWHERREAVAPTCAPEPMGAEDPLFILYTSGSTGKPKGVLHTTGGYLLYAAMTHAHVFDYRPGEVYWCTADVGWVTGHSYIVYGPLANGATTLMFEGVPTYPDAGRLWQVVDKHQVNIFYTAPTAIRALMGAGDEPVTRASRRSLRVLGTVGEPINPEAWLWYYRVVGEERCPIVDTWWQTETGGILITPLPGATALKPGSATRPFFGVRPELVDGEGKPLDGAAEGNLCIADSWPGQMRTVYGDHERFEQTYFSTYKGKYFTGDGARRDGDGYWWITGRVDDVLNVSGHRMGTAEIESALVSHPKVSEAAVVGYPHDVKGQGIYCYVTLMKGEEGTEELRRELVLHVRGEIGPFAAPDKIQFAPGLPKTRSGKIMRRILRKIAEDEPGALGDTSTLAEPAVVEDLVANRQNKRKEGAAA</sequence>